<gene>
    <name evidence="2" type="ORF">ALECFALPRED_004838</name>
</gene>
<sequence>MIFLSSIYFFRVTVFLIRMFPAAAESPGDFCERDIYGQPSYSGCVDLLYGDPGRRSGGIFRIDNDEHGFLLPFFGPSGHFTVNQWRHRVHLPEVWDNGECKIALLVQSDPMGGFTTDSGSWADIANRGKALVDYCLLTRQRYRRGGGVGHAGAHGMLNIVIYSWGSAFDRAIIRGIGSVGLVGVDKNGTTVNSSASGGIGNLSHT</sequence>
<dbReference type="EMBL" id="CAJPDR010000003">
    <property type="protein sequence ID" value="CAF9904087.1"/>
    <property type="molecule type" value="Genomic_DNA"/>
</dbReference>
<organism evidence="2 3">
    <name type="scientific">Alectoria fallacina</name>
    <dbReference type="NCBI Taxonomy" id="1903189"/>
    <lineage>
        <taxon>Eukaryota</taxon>
        <taxon>Fungi</taxon>
        <taxon>Dikarya</taxon>
        <taxon>Ascomycota</taxon>
        <taxon>Pezizomycotina</taxon>
        <taxon>Lecanoromycetes</taxon>
        <taxon>OSLEUM clade</taxon>
        <taxon>Lecanoromycetidae</taxon>
        <taxon>Lecanorales</taxon>
        <taxon>Lecanorineae</taxon>
        <taxon>Parmeliaceae</taxon>
        <taxon>Alectoria</taxon>
    </lineage>
</organism>
<dbReference type="Proteomes" id="UP000664203">
    <property type="component" value="Unassembled WGS sequence"/>
</dbReference>
<comment type="caution">
    <text evidence="2">The sequence shown here is derived from an EMBL/GenBank/DDBJ whole genome shotgun (WGS) entry which is preliminary data.</text>
</comment>
<dbReference type="AlphaFoldDB" id="A0A8H3HVH2"/>
<protein>
    <submittedName>
        <fullName evidence="2">Uncharacterized protein</fullName>
    </submittedName>
</protein>
<keyword evidence="3" id="KW-1185">Reference proteome</keyword>
<keyword evidence="1" id="KW-0732">Signal</keyword>
<evidence type="ECO:0000256" key="1">
    <source>
        <dbReference type="SAM" id="SignalP"/>
    </source>
</evidence>
<dbReference type="OrthoDB" id="5350877at2759"/>
<evidence type="ECO:0000313" key="3">
    <source>
        <dbReference type="Proteomes" id="UP000664203"/>
    </source>
</evidence>
<name>A0A8H3HVH2_9LECA</name>
<proteinExistence type="predicted"/>
<evidence type="ECO:0000313" key="2">
    <source>
        <dbReference type="EMBL" id="CAF9904087.1"/>
    </source>
</evidence>
<feature type="chain" id="PRO_5034431111" evidence="1">
    <location>
        <begin position="25"/>
        <end position="205"/>
    </location>
</feature>
<feature type="signal peptide" evidence="1">
    <location>
        <begin position="1"/>
        <end position="24"/>
    </location>
</feature>
<reference evidence="2" key="1">
    <citation type="submission" date="2021-03" db="EMBL/GenBank/DDBJ databases">
        <authorList>
            <person name="Tagirdzhanova G."/>
        </authorList>
    </citation>
    <scope>NUCLEOTIDE SEQUENCE</scope>
</reference>
<accession>A0A8H3HVH2</accession>